<dbReference type="PROSITE" id="PS50294">
    <property type="entry name" value="WD_REPEATS_REGION"/>
    <property type="match status" value="7"/>
</dbReference>
<dbReference type="InterPro" id="IPR036322">
    <property type="entry name" value="WD40_repeat_dom_sf"/>
</dbReference>
<evidence type="ECO:0000256" key="1">
    <source>
        <dbReference type="ARBA" id="ARBA00022574"/>
    </source>
</evidence>
<dbReference type="PROSITE" id="PS50082">
    <property type="entry name" value="WD_REPEATS_2"/>
    <property type="match status" value="10"/>
</dbReference>
<proteinExistence type="predicted"/>
<feature type="domain" description="NACHT" evidence="4">
    <location>
        <begin position="88"/>
        <end position="236"/>
    </location>
</feature>
<dbReference type="Pfam" id="PF24883">
    <property type="entry name" value="NPHP3_N"/>
    <property type="match status" value="1"/>
</dbReference>
<dbReference type="InterPro" id="IPR020472">
    <property type="entry name" value="WD40_PAC1"/>
</dbReference>
<dbReference type="SMART" id="SM00320">
    <property type="entry name" value="WD40"/>
    <property type="match status" value="11"/>
</dbReference>
<keyword evidence="1 3" id="KW-0853">WD repeat</keyword>
<feature type="repeat" description="WD" evidence="3">
    <location>
        <begin position="655"/>
        <end position="696"/>
    </location>
</feature>
<protein>
    <recommendedName>
        <fullName evidence="4">NACHT domain-containing protein</fullName>
    </recommendedName>
</protein>
<feature type="repeat" description="WD" evidence="3">
    <location>
        <begin position="921"/>
        <end position="962"/>
    </location>
</feature>
<dbReference type="PANTHER" id="PTHR19848:SF8">
    <property type="entry name" value="F-BOX AND WD REPEAT DOMAIN CONTAINING 7"/>
    <property type="match status" value="1"/>
</dbReference>
<evidence type="ECO:0000256" key="2">
    <source>
        <dbReference type="ARBA" id="ARBA00022737"/>
    </source>
</evidence>
<reference evidence="5" key="1">
    <citation type="submission" date="2020-02" db="EMBL/GenBank/DDBJ databases">
        <authorList>
            <person name="Lichtner F.J."/>
        </authorList>
    </citation>
    <scope>NUCLEOTIDE SEQUENCE</scope>
    <source>
        <strain evidence="5">G10</strain>
    </source>
</reference>
<feature type="repeat" description="WD" evidence="3">
    <location>
        <begin position="839"/>
        <end position="871"/>
    </location>
</feature>
<dbReference type="PRINTS" id="PR00320">
    <property type="entry name" value="GPROTEINBRPT"/>
</dbReference>
<dbReference type="PROSITE" id="PS50837">
    <property type="entry name" value="NACHT"/>
    <property type="match status" value="1"/>
</dbReference>
<name>A0A9P5GQ91_PENCR</name>
<comment type="caution">
    <text evidence="5">The sequence shown here is derived from an EMBL/GenBank/DDBJ whole genome shotgun (WGS) entry which is preliminary data.</text>
</comment>
<dbReference type="InterPro" id="IPR019775">
    <property type="entry name" value="WD40_repeat_CS"/>
</dbReference>
<keyword evidence="2" id="KW-0677">Repeat</keyword>
<dbReference type="EMBL" id="JAAOZQ010000032">
    <property type="protein sequence ID" value="KAF7524995.1"/>
    <property type="molecule type" value="Genomic_DNA"/>
</dbReference>
<dbReference type="CDD" id="cd00200">
    <property type="entry name" value="WD40"/>
    <property type="match status" value="2"/>
</dbReference>
<feature type="repeat" description="WD" evidence="3">
    <location>
        <begin position="1003"/>
        <end position="1044"/>
    </location>
</feature>
<dbReference type="FunFam" id="3.40.50.300:FF:001638">
    <property type="entry name" value="NACHT and WD40 domain protein"/>
    <property type="match status" value="1"/>
</dbReference>
<feature type="repeat" description="WD" evidence="3">
    <location>
        <begin position="613"/>
        <end position="654"/>
    </location>
</feature>
<feature type="repeat" description="WD" evidence="3">
    <location>
        <begin position="1065"/>
        <end position="1099"/>
    </location>
</feature>
<sequence length="1286" mass="143051">MASTNFNATNHGLQIGNNQGSITAEFHVARAYTTEDIDRISLNALRCPDSLAVKNRLKESKDKLVHQSIHWILQDPQYKNWENGDDVGLLWIKGGAGKGKTMMSIGLIEELARAQDETTVVIYFFCQNADYELNTLEAILKGLILQLVNQQTELGESLRRRWDTVTERFSEDLTSWQSLWNILFEMLARCKYSRVYMVIDALDECQDDGMADFLKSIVRKGLDHPAKIKWMLTSRPWDSAERVLLASHDQVQVSLDEELHSQSVSGAVKAYITYKVEELGRLHRYGPTLKSEVETELTERSEGTFLWVSLVCKSLERVCRDEALSTIQSLPPGLHPFYERILNQLNEGERDEVQKCMRLLKAMMTVYRPLKVEEVPSVIGLTDEEDTIRVLVDCCASFIRLREDNIEFVHQSARDYLAGENGLSILDSYERFGHEEIVMGCLSYLSECLKPNLVELPRPDATRDSMRTLENGARNGVLSRVDYAALFWVSHLKKTSNDTDKSHVSIFLHTKLLEWLECLSLLDRLPKAVDALQALEIILKDDSLALALVQDAMRFLLRHYHTLSHWPLQIYSSAIVFSPESSVVKRENLPKIPVWLRNAPPIEDSWTPLIQTLTGHSGSVEIVAFSPDGKQIASGSDDGIIKLWDAITGALQKTLSGHSKEITAMAFLPDSKLIISGAHDGSIMLWDTTTGDFQVIGDHFRTSKDYDPYLQPLEEVHYNPHALAFSADCRQIAAVGRYQDDHVIMLFDTGTWDARKILTDYSDSFLALAFSPDNRQLVSVSRDRKVRLWDTTTGDLQKTLVGHTSWTYTVAFSPDGKQIVSGSDNGIIFWNAATGDLQATSASPAARSVAFSPDSKQVAAGFTDGTIHIWDASGNLKETLACHSWAIMSLAFSPDGKQIVTGSSDSTIKRWDNTRGAIQKVAGHSHSVTTVAFSPDCKLIASGSVDETIKLWDAATGDLHKTLAGHLIGIRDLVFSPDNRQIASCSYEALKLWDAATCDLQSSSESDDPFITVAFSPDSKIIASGHESGRISLWNTATGDLEKALAGHKSKFESLTGLDLFDVEVKTVTFSPDGKLIASASADATIKLWDTATGDLQKTLVCHPQGINILDPITLAGLSGWIIALAFSSDSQHIAAVCKNKTIKVWSIEKSLKASKYLGRTFGSHIKSSRPWKEIQTPEQVYTIEFAAGNRHLATDIGLMALESTPTEGEEELPVRSSSDSLQNLYLRDEWLCYGAMPILRLLPDYHVDPWDANGDHLAVGFSNGVVSSFDIDRRGLQPLWEAFQP</sequence>
<evidence type="ECO:0000313" key="5">
    <source>
        <dbReference type="EMBL" id="KAF7524995.1"/>
    </source>
</evidence>
<dbReference type="SUPFAM" id="SSF50978">
    <property type="entry name" value="WD40 repeat-like"/>
    <property type="match status" value="2"/>
</dbReference>
<dbReference type="Gene3D" id="3.40.50.300">
    <property type="entry name" value="P-loop containing nucleotide triphosphate hydrolases"/>
    <property type="match status" value="1"/>
</dbReference>
<dbReference type="PROSITE" id="PS00678">
    <property type="entry name" value="WD_REPEATS_1"/>
    <property type="match status" value="4"/>
</dbReference>
<evidence type="ECO:0000313" key="6">
    <source>
        <dbReference type="Proteomes" id="UP000701341"/>
    </source>
</evidence>
<dbReference type="Pfam" id="PF00400">
    <property type="entry name" value="WD40"/>
    <property type="match status" value="11"/>
</dbReference>
<feature type="repeat" description="WD" evidence="3">
    <location>
        <begin position="800"/>
        <end position="840"/>
    </location>
</feature>
<organism evidence="5 6">
    <name type="scientific">Penicillium crustosum</name>
    <name type="common">Blue mold fungus</name>
    <dbReference type="NCBI Taxonomy" id="36656"/>
    <lineage>
        <taxon>Eukaryota</taxon>
        <taxon>Fungi</taxon>
        <taxon>Dikarya</taxon>
        <taxon>Ascomycota</taxon>
        <taxon>Pezizomycotina</taxon>
        <taxon>Eurotiomycetes</taxon>
        <taxon>Eurotiomycetidae</taxon>
        <taxon>Eurotiales</taxon>
        <taxon>Aspergillaceae</taxon>
        <taxon>Penicillium</taxon>
    </lineage>
</organism>
<keyword evidence="6" id="KW-1185">Reference proteome</keyword>
<dbReference type="InterPro" id="IPR056884">
    <property type="entry name" value="NPHP3-like_N"/>
</dbReference>
<dbReference type="InterPro" id="IPR007111">
    <property type="entry name" value="NACHT_NTPase"/>
</dbReference>
<dbReference type="Proteomes" id="UP000701341">
    <property type="component" value="Unassembled WGS sequence"/>
</dbReference>
<dbReference type="InterPro" id="IPR015943">
    <property type="entry name" value="WD40/YVTN_repeat-like_dom_sf"/>
</dbReference>
<feature type="repeat" description="WD" evidence="3">
    <location>
        <begin position="758"/>
        <end position="799"/>
    </location>
</feature>
<dbReference type="InterPro" id="IPR001680">
    <property type="entry name" value="WD40_rpt"/>
</dbReference>
<evidence type="ECO:0000256" key="3">
    <source>
        <dbReference type="PROSITE-ProRule" id="PRU00221"/>
    </source>
</evidence>
<dbReference type="InterPro" id="IPR027417">
    <property type="entry name" value="P-loop_NTPase"/>
</dbReference>
<dbReference type="Gene3D" id="2.130.10.10">
    <property type="entry name" value="YVTN repeat-like/Quinoprotein amine dehydrogenase"/>
    <property type="match status" value="4"/>
</dbReference>
<feature type="repeat" description="WD" evidence="3">
    <location>
        <begin position="1115"/>
        <end position="1156"/>
    </location>
</feature>
<dbReference type="PANTHER" id="PTHR19848">
    <property type="entry name" value="WD40 REPEAT PROTEIN"/>
    <property type="match status" value="1"/>
</dbReference>
<dbReference type="SUPFAM" id="SSF52540">
    <property type="entry name" value="P-loop containing nucleoside triphosphate hydrolases"/>
    <property type="match status" value="1"/>
</dbReference>
<accession>A0A9P5GQ91</accession>
<gene>
    <name evidence="5" type="ORF">PCG10_005346</name>
</gene>
<evidence type="ECO:0000259" key="4">
    <source>
        <dbReference type="PROSITE" id="PS50837"/>
    </source>
</evidence>
<feature type="repeat" description="WD" evidence="3">
    <location>
        <begin position="880"/>
        <end position="912"/>
    </location>
</feature>